<dbReference type="PANTHER" id="PTHR34386:SF1">
    <property type="entry name" value="GLUTAREDOXIN-LIKE PROTEIN NRDH"/>
    <property type="match status" value="1"/>
</dbReference>
<dbReference type="GO" id="GO:0045454">
    <property type="term" value="P:cell redox homeostasis"/>
    <property type="evidence" value="ECO:0007669"/>
    <property type="project" value="TreeGrafter"/>
</dbReference>
<protein>
    <submittedName>
        <fullName evidence="2">Glutaredoxin-like protein NrdH</fullName>
    </submittedName>
</protein>
<dbReference type="RefSeq" id="WP_091567883.1">
    <property type="nucleotide sequence ID" value="NZ_FMZA01000007.1"/>
</dbReference>
<evidence type="ECO:0000259" key="1">
    <source>
        <dbReference type="Pfam" id="PF00462"/>
    </source>
</evidence>
<dbReference type="CDD" id="cd02976">
    <property type="entry name" value="NrdH"/>
    <property type="match status" value="1"/>
</dbReference>
<dbReference type="Pfam" id="PF00462">
    <property type="entry name" value="Glutaredoxin"/>
    <property type="match status" value="1"/>
</dbReference>
<name>A0A1G6L252_9BACL</name>
<dbReference type="OrthoDB" id="9795531at2"/>
<accession>A0A1G6L252</accession>
<dbReference type="InterPro" id="IPR036249">
    <property type="entry name" value="Thioredoxin-like_sf"/>
</dbReference>
<dbReference type="PROSITE" id="PS51354">
    <property type="entry name" value="GLUTAREDOXIN_2"/>
    <property type="match status" value="1"/>
</dbReference>
<dbReference type="AlphaFoldDB" id="A0A1G6L252"/>
<dbReference type="EMBL" id="FMZA01000007">
    <property type="protein sequence ID" value="SDC37420.1"/>
    <property type="molecule type" value="Genomic_DNA"/>
</dbReference>
<dbReference type="SUPFAM" id="SSF52833">
    <property type="entry name" value="Thioredoxin-like"/>
    <property type="match status" value="1"/>
</dbReference>
<proteinExistence type="predicted"/>
<reference evidence="2 3" key="1">
    <citation type="submission" date="2016-10" db="EMBL/GenBank/DDBJ databases">
        <authorList>
            <person name="de Groot N.N."/>
        </authorList>
    </citation>
    <scope>NUCLEOTIDE SEQUENCE [LARGE SCALE GENOMIC DNA]</scope>
    <source>
        <strain evidence="2 3">DSM 45514</strain>
    </source>
</reference>
<keyword evidence="3" id="KW-1185">Reference proteome</keyword>
<dbReference type="STRING" id="1236220.SAMN04488112_10713"/>
<gene>
    <name evidence="2" type="ORF">SAMN04488112_10713</name>
</gene>
<dbReference type="Gene3D" id="3.40.30.10">
    <property type="entry name" value="Glutaredoxin"/>
    <property type="match status" value="1"/>
</dbReference>
<organism evidence="2 3">
    <name type="scientific">Melghirimyces thermohalophilus</name>
    <dbReference type="NCBI Taxonomy" id="1236220"/>
    <lineage>
        <taxon>Bacteria</taxon>
        <taxon>Bacillati</taxon>
        <taxon>Bacillota</taxon>
        <taxon>Bacilli</taxon>
        <taxon>Bacillales</taxon>
        <taxon>Thermoactinomycetaceae</taxon>
        <taxon>Melghirimyces</taxon>
    </lineage>
</organism>
<sequence>MSVVIYCRPHCIECNIVKRFLRDHGVDYEVKDCSTHPEYLEEVKEMGFLGVPVTVVNGTPIQGLQPDRIKKELASAAESGE</sequence>
<evidence type="ECO:0000313" key="3">
    <source>
        <dbReference type="Proteomes" id="UP000199387"/>
    </source>
</evidence>
<dbReference type="GO" id="GO:0009055">
    <property type="term" value="F:electron transfer activity"/>
    <property type="evidence" value="ECO:0007669"/>
    <property type="project" value="TreeGrafter"/>
</dbReference>
<dbReference type="Proteomes" id="UP000199387">
    <property type="component" value="Unassembled WGS sequence"/>
</dbReference>
<feature type="domain" description="Glutaredoxin" evidence="1">
    <location>
        <begin position="3"/>
        <end position="59"/>
    </location>
</feature>
<dbReference type="PANTHER" id="PTHR34386">
    <property type="entry name" value="GLUTAREDOXIN"/>
    <property type="match status" value="1"/>
</dbReference>
<dbReference type="InterPro" id="IPR051548">
    <property type="entry name" value="Grx-like_ET"/>
</dbReference>
<dbReference type="InterPro" id="IPR002109">
    <property type="entry name" value="Glutaredoxin"/>
</dbReference>
<evidence type="ECO:0000313" key="2">
    <source>
        <dbReference type="EMBL" id="SDC37420.1"/>
    </source>
</evidence>